<dbReference type="EMBL" id="JBHSGO010000189">
    <property type="protein sequence ID" value="MFC4666295.1"/>
    <property type="molecule type" value="Genomic_DNA"/>
</dbReference>
<dbReference type="InterPro" id="IPR037143">
    <property type="entry name" value="4-PPantetheinyl_Trfase_dom_sf"/>
</dbReference>
<comment type="caution">
    <text evidence="3">The sequence shown here is derived from an EMBL/GenBank/DDBJ whole genome shotgun (WGS) entry which is preliminary data.</text>
</comment>
<name>A0ABV9K7X1_9PORP</name>
<dbReference type="SUPFAM" id="SSF56214">
    <property type="entry name" value="4'-phosphopantetheinyl transferase"/>
    <property type="match status" value="1"/>
</dbReference>
<dbReference type="RefSeq" id="WP_380079223.1">
    <property type="nucleotide sequence ID" value="NZ_JBHSGO010000189.1"/>
</dbReference>
<feature type="domain" description="4'-phosphopantetheinyl transferase" evidence="2">
    <location>
        <begin position="93"/>
        <end position="175"/>
    </location>
</feature>
<protein>
    <submittedName>
        <fullName evidence="3">4'-phosphopantetheinyl transferase superfamily protein</fullName>
    </submittedName>
</protein>
<evidence type="ECO:0000259" key="2">
    <source>
        <dbReference type="Pfam" id="PF01648"/>
    </source>
</evidence>
<keyword evidence="4" id="KW-1185">Reference proteome</keyword>
<reference evidence="4" key="1">
    <citation type="journal article" date="2019" name="Int. J. Syst. Evol. Microbiol.">
        <title>The Global Catalogue of Microorganisms (GCM) 10K type strain sequencing project: providing services to taxonomists for standard genome sequencing and annotation.</title>
        <authorList>
            <consortium name="The Broad Institute Genomics Platform"/>
            <consortium name="The Broad Institute Genome Sequencing Center for Infectious Disease"/>
            <person name="Wu L."/>
            <person name="Ma J."/>
        </authorList>
    </citation>
    <scope>NUCLEOTIDE SEQUENCE [LARGE SCALE GENOMIC DNA]</scope>
    <source>
        <strain evidence="4">CGMCC 4.7357</strain>
    </source>
</reference>
<accession>A0ABV9K7X1</accession>
<evidence type="ECO:0000256" key="1">
    <source>
        <dbReference type="ARBA" id="ARBA00022679"/>
    </source>
</evidence>
<gene>
    <name evidence="3" type="ORF">ACFO3G_06760</name>
</gene>
<dbReference type="GO" id="GO:0016740">
    <property type="term" value="F:transferase activity"/>
    <property type="evidence" value="ECO:0007669"/>
    <property type="project" value="UniProtKB-KW"/>
</dbReference>
<evidence type="ECO:0000313" key="3">
    <source>
        <dbReference type="EMBL" id="MFC4666295.1"/>
    </source>
</evidence>
<sequence length="213" mass="24808">MDPFFSSHTIFDIPHYRLINPEKIAFKRPDYLSFEREEVLRLLSSVFGFKGLIELKHQRNGAPFLDCFPDIKLSISHCKSAVSVLLSKSYPFVGIDIEEISERPLRVRQKFMTREELLMFDSEDDNLCGDKQRMRIATVIWSAKEALYKAYSSHIPTLQLNNIRCNEDLSNRELNLEQESSLSFQIEIDNHKFDSMVEVKLIDNNLLIAYILA</sequence>
<dbReference type="Gene3D" id="3.90.470.20">
    <property type="entry name" value="4'-phosphopantetheinyl transferase domain"/>
    <property type="match status" value="1"/>
</dbReference>
<keyword evidence="1 3" id="KW-0808">Transferase</keyword>
<proteinExistence type="predicted"/>
<evidence type="ECO:0000313" key="4">
    <source>
        <dbReference type="Proteomes" id="UP001596020"/>
    </source>
</evidence>
<dbReference type="Proteomes" id="UP001596020">
    <property type="component" value="Unassembled WGS sequence"/>
</dbReference>
<dbReference type="InterPro" id="IPR008278">
    <property type="entry name" value="4-PPantetheinyl_Trfase_dom"/>
</dbReference>
<organism evidence="3 4">
    <name type="scientific">Falsiporphyromonas endometrii</name>
    <dbReference type="NCBI Taxonomy" id="1387297"/>
    <lineage>
        <taxon>Bacteria</taxon>
        <taxon>Pseudomonadati</taxon>
        <taxon>Bacteroidota</taxon>
        <taxon>Bacteroidia</taxon>
        <taxon>Bacteroidales</taxon>
        <taxon>Porphyromonadaceae</taxon>
        <taxon>Falsiporphyromonas</taxon>
    </lineage>
</organism>
<dbReference type="Pfam" id="PF01648">
    <property type="entry name" value="ACPS"/>
    <property type="match status" value="1"/>
</dbReference>